<feature type="chain" id="PRO_5001760447" evidence="1">
    <location>
        <begin position="21"/>
        <end position="184"/>
    </location>
</feature>
<gene>
    <name evidence="2" type="ORF">GZ78_27730</name>
</gene>
<keyword evidence="3" id="KW-1185">Reference proteome</keyword>
<dbReference type="eggNOG" id="ENOG5033Z2H">
    <property type="taxonomic scope" value="Bacteria"/>
</dbReference>
<organism evidence="2 3">
    <name type="scientific">Endozoicomonas numazuensis</name>
    <dbReference type="NCBI Taxonomy" id="1137799"/>
    <lineage>
        <taxon>Bacteria</taxon>
        <taxon>Pseudomonadati</taxon>
        <taxon>Pseudomonadota</taxon>
        <taxon>Gammaproteobacteria</taxon>
        <taxon>Oceanospirillales</taxon>
        <taxon>Endozoicomonadaceae</taxon>
        <taxon>Endozoicomonas</taxon>
    </lineage>
</organism>
<sequence>MKLRWVLFLGSLVLGQVVLAAQEKKGEPYRPAHSEKCAEAGSYEIPCGNFILASVLLSKQYDTVSKADDVRASFSVATHPGDHPFLSRLSRRLGFEGVGEESPENQVVFKWVEMSEGDRAALAEKFSRQASDQKGIPLTVSYLTRCLDYWTDKDAIHDQRREDPTFAQVAALCVADSGLLATSN</sequence>
<dbReference type="Proteomes" id="UP000028073">
    <property type="component" value="Unassembled WGS sequence"/>
</dbReference>
<name>A0A081N1A1_9GAMM</name>
<dbReference type="EMBL" id="JOKH01000010">
    <property type="protein sequence ID" value="KEQ12224.1"/>
    <property type="molecule type" value="Genomic_DNA"/>
</dbReference>
<dbReference type="OrthoDB" id="9847422at2"/>
<accession>A0A081N1A1</accession>
<feature type="signal peptide" evidence="1">
    <location>
        <begin position="1"/>
        <end position="20"/>
    </location>
</feature>
<reference evidence="2 3" key="1">
    <citation type="submission" date="2014-06" db="EMBL/GenBank/DDBJ databases">
        <title>Whole Genome Sequences of Three Symbiotic Endozoicomonas Bacteria.</title>
        <authorList>
            <person name="Neave M.J."/>
            <person name="Apprill A."/>
            <person name="Voolstra C.R."/>
        </authorList>
    </citation>
    <scope>NUCLEOTIDE SEQUENCE [LARGE SCALE GENOMIC DNA]</scope>
    <source>
        <strain evidence="2 3">DSM 25634</strain>
    </source>
</reference>
<evidence type="ECO:0000256" key="1">
    <source>
        <dbReference type="SAM" id="SignalP"/>
    </source>
</evidence>
<proteinExistence type="predicted"/>
<dbReference type="RefSeq" id="WP_034842742.1">
    <property type="nucleotide sequence ID" value="NZ_JOKH01000010.1"/>
</dbReference>
<keyword evidence="1" id="KW-0732">Signal</keyword>
<evidence type="ECO:0000313" key="3">
    <source>
        <dbReference type="Proteomes" id="UP000028073"/>
    </source>
</evidence>
<comment type="caution">
    <text evidence="2">The sequence shown here is derived from an EMBL/GenBank/DDBJ whole genome shotgun (WGS) entry which is preliminary data.</text>
</comment>
<evidence type="ECO:0000313" key="2">
    <source>
        <dbReference type="EMBL" id="KEQ12224.1"/>
    </source>
</evidence>
<dbReference type="AlphaFoldDB" id="A0A081N1A1"/>
<protein>
    <submittedName>
        <fullName evidence="2">Uncharacterized protein</fullName>
    </submittedName>
</protein>